<proteinExistence type="predicted"/>
<dbReference type="CDD" id="cd00180">
    <property type="entry name" value="PKc"/>
    <property type="match status" value="1"/>
</dbReference>
<feature type="region of interest" description="Disordered" evidence="1">
    <location>
        <begin position="1"/>
        <end position="38"/>
    </location>
</feature>
<comment type="caution">
    <text evidence="3">The sequence shown here is derived from an EMBL/GenBank/DDBJ whole genome shotgun (WGS) entry which is preliminary data.</text>
</comment>
<dbReference type="Proteomes" id="UP000652219">
    <property type="component" value="Unassembled WGS sequence"/>
</dbReference>
<dbReference type="GO" id="GO:0004674">
    <property type="term" value="F:protein serine/threonine kinase activity"/>
    <property type="evidence" value="ECO:0007669"/>
    <property type="project" value="TreeGrafter"/>
</dbReference>
<dbReference type="Pfam" id="PF00069">
    <property type="entry name" value="Pkinase"/>
    <property type="match status" value="1"/>
</dbReference>
<evidence type="ECO:0000259" key="2">
    <source>
        <dbReference type="PROSITE" id="PS50011"/>
    </source>
</evidence>
<dbReference type="SMART" id="SM00220">
    <property type="entry name" value="S_TKc"/>
    <property type="match status" value="1"/>
</dbReference>
<evidence type="ECO:0000256" key="1">
    <source>
        <dbReference type="SAM" id="MobiDB-lite"/>
    </source>
</evidence>
<dbReference type="PROSITE" id="PS50011">
    <property type="entry name" value="PROTEIN_KINASE_DOM"/>
    <property type="match status" value="1"/>
</dbReference>
<dbReference type="PANTHER" id="PTHR24359">
    <property type="entry name" value="SERINE/THREONINE-PROTEIN KINASE SBK1"/>
    <property type="match status" value="1"/>
</dbReference>
<dbReference type="AlphaFoldDB" id="A0A8H6MKT0"/>
<dbReference type="InterPro" id="IPR000719">
    <property type="entry name" value="Prot_kinase_dom"/>
</dbReference>
<protein>
    <submittedName>
        <fullName evidence="3">FAD binding domain protein</fullName>
    </submittedName>
</protein>
<evidence type="ECO:0000313" key="3">
    <source>
        <dbReference type="EMBL" id="KAF6794282.1"/>
    </source>
</evidence>
<sequence length="572" mass="64350">MDHNTLGRPKAGATSSPRTEGLRLQDGGSEIGGVTTAGDTETDLDAGLALGQSLIRICERNEDLLKHSEGFLPEGTLTGLLQPARVREELRVQFPQDDPRELDRLAKRVCYGDVANTSYRRVFAISCMVDDLATLKVLLEPETGICDGDLPLKKHGGVSFRKNSAPHASLRCFHGWDHRKIKLFDDYQWTVLAPVLGELSGDCPTFDHRMVLPLTFRSDPSEEGGNGGFSDVFKVRLHPQHHVFSPHDPESGDDEIFEQELRMLGKFNSGNTHPHIVSLLTAWRQGEYSYFLFPWADSDLLKYWERHPPVNTAEYVQWVARQTAGLAEGLAEIHDYRRKGLTVPGADEPLYGRHGDIKPENILWFNSREGHGNLVISDFGLSAFNSRHSRSGIPNSGIASTPTYRPPECDIMGGKISRSWDIWTLGCLYAEFATWLLGGGNLIDDFTAWRLEASRTTIYGISMSTDTFFDLIDIQEGPDGQMMGKGARIRPIVTWWFKGLHNNRGCTQYVHDLLKFVQERMLIVESSGRERAKCSEVVQELHRIYDRCLLDEEYCTKPVRWGLPPDSKLPPL</sequence>
<name>A0A8H6MKT0_9PEZI</name>
<dbReference type="SUPFAM" id="SSF56112">
    <property type="entry name" value="Protein kinase-like (PK-like)"/>
    <property type="match status" value="1"/>
</dbReference>
<organism evidence="3 4">
    <name type="scientific">Colletotrichum sojae</name>
    <dbReference type="NCBI Taxonomy" id="2175907"/>
    <lineage>
        <taxon>Eukaryota</taxon>
        <taxon>Fungi</taxon>
        <taxon>Dikarya</taxon>
        <taxon>Ascomycota</taxon>
        <taxon>Pezizomycotina</taxon>
        <taxon>Sordariomycetes</taxon>
        <taxon>Hypocreomycetidae</taxon>
        <taxon>Glomerellales</taxon>
        <taxon>Glomerellaceae</taxon>
        <taxon>Colletotrichum</taxon>
        <taxon>Colletotrichum orchidearum species complex</taxon>
    </lineage>
</organism>
<gene>
    <name evidence="3" type="ORF">CSOJ01_13707</name>
</gene>
<reference evidence="3 4" key="1">
    <citation type="journal article" date="2020" name="Phytopathology">
        <title>Genome Sequence Resources of Colletotrichum truncatum, C. plurivorum, C. musicola, and C. sojae: Four Species Pathogenic to Soybean (Glycine max).</title>
        <authorList>
            <person name="Rogerio F."/>
            <person name="Boufleur T.R."/>
            <person name="Ciampi-Guillardi M."/>
            <person name="Sukno S.A."/>
            <person name="Thon M.R."/>
            <person name="Massola Junior N.S."/>
            <person name="Baroncelli R."/>
        </authorList>
    </citation>
    <scope>NUCLEOTIDE SEQUENCE [LARGE SCALE GENOMIC DNA]</scope>
    <source>
        <strain evidence="3 4">LFN0009</strain>
    </source>
</reference>
<evidence type="ECO:0000313" key="4">
    <source>
        <dbReference type="Proteomes" id="UP000652219"/>
    </source>
</evidence>
<feature type="domain" description="Protein kinase" evidence="2">
    <location>
        <begin position="218"/>
        <end position="545"/>
    </location>
</feature>
<accession>A0A8H6MKT0</accession>
<dbReference type="EMBL" id="WIGN01000412">
    <property type="protein sequence ID" value="KAF6794282.1"/>
    <property type="molecule type" value="Genomic_DNA"/>
</dbReference>
<dbReference type="GO" id="GO:0005524">
    <property type="term" value="F:ATP binding"/>
    <property type="evidence" value="ECO:0007669"/>
    <property type="project" value="InterPro"/>
</dbReference>
<dbReference type="Gene3D" id="1.10.510.10">
    <property type="entry name" value="Transferase(Phosphotransferase) domain 1"/>
    <property type="match status" value="1"/>
</dbReference>
<dbReference type="PANTHER" id="PTHR24359:SF37">
    <property type="entry name" value="PROTEIN KINASE DOMAIN-CONTAINING PROTEIN"/>
    <property type="match status" value="1"/>
</dbReference>
<dbReference type="InterPro" id="IPR011009">
    <property type="entry name" value="Kinase-like_dom_sf"/>
</dbReference>
<keyword evidence="4" id="KW-1185">Reference proteome</keyword>